<feature type="signal peptide" evidence="1">
    <location>
        <begin position="1"/>
        <end position="26"/>
    </location>
</feature>
<dbReference type="RefSeq" id="WP_256605185.1">
    <property type="nucleotide sequence ID" value="NZ_JANIBL010000001.1"/>
</dbReference>
<reference evidence="2 3" key="1">
    <citation type="submission" date="2022-07" db="EMBL/GenBank/DDBJ databases">
        <title>Methylomonas rivi sp. nov., Methylomonas rosea sp. nov., Methylomonas aureus sp. nov. and Methylomonas subterranea sp. nov., four novel methanotrophs isolated from a freshwater creek and the deep terrestrial subsurface.</title>
        <authorList>
            <person name="Abin C."/>
            <person name="Sankaranarayanan K."/>
            <person name="Garner C."/>
            <person name="Sindelar R."/>
            <person name="Kotary K."/>
            <person name="Garner R."/>
            <person name="Barclay S."/>
            <person name="Lawson P."/>
            <person name="Krumholz L."/>
        </authorList>
    </citation>
    <scope>NUCLEOTIDE SEQUENCE [LARGE SCALE GENOMIC DNA]</scope>
    <source>
        <strain evidence="2 3">WSC-7</strain>
    </source>
</reference>
<feature type="chain" id="PRO_5046310415" evidence="1">
    <location>
        <begin position="27"/>
        <end position="232"/>
    </location>
</feature>
<protein>
    <submittedName>
        <fullName evidence="2">Uncharacterized protein</fullName>
    </submittedName>
</protein>
<organism evidence="2 3">
    <name type="scientific">Methylomonas rosea</name>
    <dbReference type="NCBI Taxonomy" id="2952227"/>
    <lineage>
        <taxon>Bacteria</taxon>
        <taxon>Pseudomonadati</taxon>
        <taxon>Pseudomonadota</taxon>
        <taxon>Gammaproteobacteria</taxon>
        <taxon>Methylococcales</taxon>
        <taxon>Methylococcaceae</taxon>
        <taxon>Methylomonas</taxon>
    </lineage>
</organism>
<keyword evidence="1" id="KW-0732">Signal</keyword>
<keyword evidence="3" id="KW-1185">Reference proteome</keyword>
<gene>
    <name evidence="2" type="ORF">NP589_00515</name>
</gene>
<comment type="caution">
    <text evidence="2">The sequence shown here is derived from an EMBL/GenBank/DDBJ whole genome shotgun (WGS) entry which is preliminary data.</text>
</comment>
<dbReference type="EMBL" id="JANIBL010000001">
    <property type="protein sequence ID" value="MCQ8115885.1"/>
    <property type="molecule type" value="Genomic_DNA"/>
</dbReference>
<evidence type="ECO:0000256" key="1">
    <source>
        <dbReference type="SAM" id="SignalP"/>
    </source>
</evidence>
<evidence type="ECO:0000313" key="2">
    <source>
        <dbReference type="EMBL" id="MCQ8115885.1"/>
    </source>
</evidence>
<accession>A0ABT1TM81</accession>
<proteinExistence type="predicted"/>
<dbReference type="Proteomes" id="UP001524570">
    <property type="component" value="Unassembled WGS sequence"/>
</dbReference>
<name>A0ABT1TM81_9GAMM</name>
<evidence type="ECO:0000313" key="3">
    <source>
        <dbReference type="Proteomes" id="UP001524570"/>
    </source>
</evidence>
<sequence length="232" mass="23823">MKNRTSLLSITSALVTTLLLGSPALAAATVQVGASGKTYASSLVKCAANPSTGELFPVVEAGLYNPTTNLSASVALNGANVAKVTNTNPAVNVWLADGNNTVLVRLNKKTADKYVFTVQPGVCALPDTSSNTFSADGVLEYAASGKSYSTVTAGCAFNPATGQAQPFVNLFDNGGYLLNVSINDKPLTQLSASRPRTPVFLSAGLNVISAANGFTSIDYYVRDGGDGTCTLP</sequence>